<evidence type="ECO:0000313" key="2">
    <source>
        <dbReference type="Proteomes" id="UP000294644"/>
    </source>
</evidence>
<keyword evidence="2" id="KW-1185">Reference proteome</keyword>
<comment type="caution">
    <text evidence="1">The sequence shown here is derived from an EMBL/GenBank/DDBJ whole genome shotgun (WGS) entry which is preliminary data.</text>
</comment>
<evidence type="ECO:0000313" key="1">
    <source>
        <dbReference type="EMBL" id="TDE04205.1"/>
    </source>
</evidence>
<reference evidence="1 2" key="1">
    <citation type="submission" date="2019-03" db="EMBL/GenBank/DDBJ databases">
        <title>Flavobacterium LB-D12 sp. nov., isolated from arctic soil.</title>
        <authorList>
            <person name="Chaudhary D.K."/>
        </authorList>
    </citation>
    <scope>NUCLEOTIDE SEQUENCE [LARGE SCALE GENOMIC DNA]</scope>
    <source>
        <strain evidence="1 2">LB-D12</strain>
    </source>
</reference>
<dbReference type="EMBL" id="SMFN01000009">
    <property type="protein sequence ID" value="TDE04205.1"/>
    <property type="molecule type" value="Genomic_DNA"/>
</dbReference>
<dbReference type="RefSeq" id="WP_132066176.1">
    <property type="nucleotide sequence ID" value="NZ_SMFN01000009.1"/>
</dbReference>
<organism evidence="1 2">
    <name type="scientific">Flavobacterium sandaracinum</name>
    <dbReference type="NCBI Taxonomy" id="2541733"/>
    <lineage>
        <taxon>Bacteria</taxon>
        <taxon>Pseudomonadati</taxon>
        <taxon>Bacteroidota</taxon>
        <taxon>Flavobacteriia</taxon>
        <taxon>Flavobacteriales</taxon>
        <taxon>Flavobacteriaceae</taxon>
        <taxon>Flavobacterium</taxon>
    </lineage>
</organism>
<dbReference type="PROSITE" id="PS51257">
    <property type="entry name" value="PROKAR_LIPOPROTEIN"/>
    <property type="match status" value="1"/>
</dbReference>
<protein>
    <submittedName>
        <fullName evidence="1">Uncharacterized protein</fullName>
    </submittedName>
</protein>
<gene>
    <name evidence="1" type="ORF">E0F91_09085</name>
</gene>
<name>A0A4R5D1Q6_9FLAO</name>
<proteinExistence type="predicted"/>
<accession>A0A4R5D1Q6</accession>
<dbReference type="Proteomes" id="UP000294644">
    <property type="component" value="Unassembled WGS sequence"/>
</dbReference>
<dbReference type="OrthoDB" id="1376342at2"/>
<dbReference type="AlphaFoldDB" id="A0A4R5D1Q6"/>
<sequence length="169" mass="20328">MKQIIILISICFLTSCSYRNEFGRDRVKFNIERIKPNTDETVYRIIDTSKIYYEISITDNFRKPVNFPGYKANYLKFYKNGRVAEFSDVDFEDENSFNPKKAKSYLYNYKKEKLIIQVYFKNPQCGQCFIKEKFNRISNDIFELENDGYISTYKAMEMPKSFLKFKPDW</sequence>